<evidence type="ECO:0000256" key="5">
    <source>
        <dbReference type="ARBA" id="ARBA00022989"/>
    </source>
</evidence>
<dbReference type="PANTHER" id="PTHR21421:SF29">
    <property type="entry name" value="GUSTATORY RECEPTOR 5A FOR TREHALOSE-RELATED"/>
    <property type="match status" value="1"/>
</dbReference>
<keyword evidence="4 8" id="KW-0812">Transmembrane</keyword>
<evidence type="ECO:0000313" key="10">
    <source>
        <dbReference type="Proteomes" id="UP001159042"/>
    </source>
</evidence>
<feature type="transmembrane region" description="Helical" evidence="8">
    <location>
        <begin position="71"/>
        <end position="95"/>
    </location>
</feature>
<feature type="transmembrane region" description="Helical" evidence="8">
    <location>
        <begin position="154"/>
        <end position="179"/>
    </location>
</feature>
<gene>
    <name evidence="9" type="ORF">NQ315_008161</name>
</gene>
<keyword evidence="6 8" id="KW-0472">Membrane</keyword>
<evidence type="ECO:0000256" key="7">
    <source>
        <dbReference type="ARBA" id="ARBA00023170"/>
    </source>
</evidence>
<reference evidence="9 10" key="1">
    <citation type="journal article" date="2023" name="Insect Mol. Biol.">
        <title>Genome sequencing provides insights into the evolution of gene families encoding plant cell wall-degrading enzymes in longhorned beetles.</title>
        <authorList>
            <person name="Shin N.R."/>
            <person name="Okamura Y."/>
            <person name="Kirsch R."/>
            <person name="Pauchet Y."/>
        </authorList>
    </citation>
    <scope>NUCLEOTIDE SEQUENCE [LARGE SCALE GENOMIC DNA]</scope>
    <source>
        <strain evidence="9">EAD_L_NR</strain>
    </source>
</reference>
<dbReference type="EMBL" id="JANEYG010000026">
    <property type="protein sequence ID" value="KAJ8918464.1"/>
    <property type="molecule type" value="Genomic_DNA"/>
</dbReference>
<dbReference type="PANTHER" id="PTHR21421">
    <property type="entry name" value="GUSTATORY RECEPTOR"/>
    <property type="match status" value="1"/>
</dbReference>
<keyword evidence="7" id="KW-0675">Receptor</keyword>
<keyword evidence="5 8" id="KW-1133">Transmembrane helix</keyword>
<dbReference type="GO" id="GO:0050916">
    <property type="term" value="P:sensory perception of sweet taste"/>
    <property type="evidence" value="ECO:0007669"/>
    <property type="project" value="UniProtKB-ARBA"/>
</dbReference>
<evidence type="ECO:0000256" key="1">
    <source>
        <dbReference type="ARBA" id="ARBA00004651"/>
    </source>
</evidence>
<dbReference type="Proteomes" id="UP001159042">
    <property type="component" value="Unassembled WGS sequence"/>
</dbReference>
<dbReference type="InterPro" id="IPR009318">
    <property type="entry name" value="Gustatory_rcpt"/>
</dbReference>
<feature type="transmembrane region" description="Helical" evidence="8">
    <location>
        <begin position="191"/>
        <end position="211"/>
    </location>
</feature>
<feature type="transmembrane region" description="Helical" evidence="8">
    <location>
        <begin position="26"/>
        <end position="50"/>
    </location>
</feature>
<comment type="similarity">
    <text evidence="2">Belongs to the insect chemoreceptor superfamily. Gustatory receptor (GR) family. Gr5a subfamily.</text>
</comment>
<feature type="transmembrane region" description="Helical" evidence="8">
    <location>
        <begin position="262"/>
        <end position="283"/>
    </location>
</feature>
<dbReference type="Pfam" id="PF06151">
    <property type="entry name" value="Trehalose_recp"/>
    <property type="match status" value="1"/>
</dbReference>
<dbReference type="GO" id="GO:0005886">
    <property type="term" value="C:plasma membrane"/>
    <property type="evidence" value="ECO:0007669"/>
    <property type="project" value="UniProtKB-SubCell"/>
</dbReference>
<organism evidence="9 10">
    <name type="scientific">Exocentrus adspersus</name>
    <dbReference type="NCBI Taxonomy" id="1586481"/>
    <lineage>
        <taxon>Eukaryota</taxon>
        <taxon>Metazoa</taxon>
        <taxon>Ecdysozoa</taxon>
        <taxon>Arthropoda</taxon>
        <taxon>Hexapoda</taxon>
        <taxon>Insecta</taxon>
        <taxon>Pterygota</taxon>
        <taxon>Neoptera</taxon>
        <taxon>Endopterygota</taxon>
        <taxon>Coleoptera</taxon>
        <taxon>Polyphaga</taxon>
        <taxon>Cucujiformia</taxon>
        <taxon>Chrysomeloidea</taxon>
        <taxon>Cerambycidae</taxon>
        <taxon>Lamiinae</taxon>
        <taxon>Acanthocinini</taxon>
        <taxon>Exocentrus</taxon>
    </lineage>
</organism>
<keyword evidence="10" id="KW-1185">Reference proteome</keyword>
<evidence type="ECO:0000256" key="8">
    <source>
        <dbReference type="SAM" id="Phobius"/>
    </source>
</evidence>
<evidence type="ECO:0008006" key="11">
    <source>
        <dbReference type="Google" id="ProtNLM"/>
    </source>
</evidence>
<dbReference type="GO" id="GO:0008527">
    <property type="term" value="F:taste receptor activity"/>
    <property type="evidence" value="ECO:0007669"/>
    <property type="project" value="InterPro"/>
</dbReference>
<evidence type="ECO:0000256" key="6">
    <source>
        <dbReference type="ARBA" id="ARBA00023136"/>
    </source>
</evidence>
<accession>A0AAV8VWS2</accession>
<comment type="caution">
    <text evidence="9">The sequence shown here is derived from an EMBL/GenBank/DDBJ whole genome shotgun (WGS) entry which is preliminary data.</text>
</comment>
<keyword evidence="3" id="KW-1003">Cell membrane</keyword>
<evidence type="ECO:0000256" key="3">
    <source>
        <dbReference type="ARBA" id="ARBA00022475"/>
    </source>
</evidence>
<comment type="subcellular location">
    <subcellularLocation>
        <location evidence="1">Cell membrane</location>
        <topology evidence="1">Multi-pass membrane protein</topology>
    </subcellularLocation>
</comment>
<name>A0AAV8VWS2_9CUCU</name>
<evidence type="ECO:0000313" key="9">
    <source>
        <dbReference type="EMBL" id="KAJ8918464.1"/>
    </source>
</evidence>
<evidence type="ECO:0000256" key="4">
    <source>
        <dbReference type="ARBA" id="ARBA00022692"/>
    </source>
</evidence>
<evidence type="ECO:0000256" key="2">
    <source>
        <dbReference type="ARBA" id="ARBA00005327"/>
    </source>
</evidence>
<sequence length="284" mass="33484">MQKWREVDLSMGSYSYPYKICYKLKLVSAVILVAALAEHALFVASKYTAIPDNEIMLEKINIYFNKSYDQIFSIVPYSIYIGILMQVLDIYSVFAWNYKDLFIILISIVLSHRFEQIFRKIRLMSKYKVSDEFHWRRVREDYLKLSALCKLVDALMANIVVLSFTHNLFVVLVQFMYILHENDHTLIQRFYFIYSFGFLIMRIICVCLFAAEIYCVSRKPLEVLTSLPTEIHNKEIDRFILQVKTNPAYLSGGEFFIITKSLVLRISGAIVAYELVLIQMYYYK</sequence>
<protein>
    <recommendedName>
        <fullName evidence="11">Gustatory receptor</fullName>
    </recommendedName>
</protein>
<dbReference type="AlphaFoldDB" id="A0AAV8VWS2"/>
<proteinExistence type="inferred from homology"/>